<dbReference type="Proteomes" id="UP001152795">
    <property type="component" value="Unassembled WGS sequence"/>
</dbReference>
<feature type="non-terminal residue" evidence="1">
    <location>
        <position position="267"/>
    </location>
</feature>
<sequence>MLASSITLVLLSAVLPAFMAPTRKPDVPLTSDILKELKTFQSQFGPLQDEFKKIIELAVDKGTPEQSEKPKEPAEKQKTEEKDKKEDDFILRVALKVAGKLSVDDPLEIIERLVNLTSNYLVAKMNASHDRVNDFQSKLLGAVTKILNEPVLKYEPPMNKSLHAASKENEVSKISQLVKNKYVPEAFQKSQEKKDEAKDKRSFDELPKDEDGVLFALLGHLEKWWHQDKKGLAQAKMQKKYLKGILLDTLALRKKYILETEQKQQHN</sequence>
<dbReference type="AlphaFoldDB" id="A0A6S7IEG1"/>
<organism evidence="1 2">
    <name type="scientific">Paramuricea clavata</name>
    <name type="common">Red gorgonian</name>
    <name type="synonym">Violescent sea-whip</name>
    <dbReference type="NCBI Taxonomy" id="317549"/>
    <lineage>
        <taxon>Eukaryota</taxon>
        <taxon>Metazoa</taxon>
        <taxon>Cnidaria</taxon>
        <taxon>Anthozoa</taxon>
        <taxon>Octocorallia</taxon>
        <taxon>Malacalcyonacea</taxon>
        <taxon>Plexauridae</taxon>
        <taxon>Paramuricea</taxon>
    </lineage>
</organism>
<dbReference type="EMBL" id="CACRXK020008692">
    <property type="protein sequence ID" value="CAB4015379.1"/>
    <property type="molecule type" value="Genomic_DNA"/>
</dbReference>
<keyword evidence="2" id="KW-1185">Reference proteome</keyword>
<name>A0A6S7IEG1_PARCT</name>
<reference evidence="1" key="1">
    <citation type="submission" date="2020-04" db="EMBL/GenBank/DDBJ databases">
        <authorList>
            <person name="Alioto T."/>
            <person name="Alioto T."/>
            <person name="Gomez Garrido J."/>
        </authorList>
    </citation>
    <scope>NUCLEOTIDE SEQUENCE</scope>
    <source>
        <strain evidence="1">A484AB</strain>
    </source>
</reference>
<protein>
    <submittedName>
        <fullName evidence="1">Uncharacterized protein</fullName>
    </submittedName>
</protein>
<proteinExistence type="predicted"/>
<comment type="caution">
    <text evidence="1">The sequence shown here is derived from an EMBL/GenBank/DDBJ whole genome shotgun (WGS) entry which is preliminary data.</text>
</comment>
<evidence type="ECO:0000313" key="1">
    <source>
        <dbReference type="EMBL" id="CAB4015379.1"/>
    </source>
</evidence>
<evidence type="ECO:0000313" key="2">
    <source>
        <dbReference type="Proteomes" id="UP001152795"/>
    </source>
</evidence>
<gene>
    <name evidence="1" type="ORF">PACLA_8A056641</name>
</gene>
<accession>A0A6S7IEG1</accession>